<evidence type="ECO:0000259" key="2">
    <source>
        <dbReference type="Pfam" id="PF11203"/>
    </source>
</evidence>
<keyword evidence="4" id="KW-1185">Reference proteome</keyword>
<dbReference type="RefSeq" id="WP_204008364.1">
    <property type="nucleotide sequence ID" value="NZ_BOPG01000081.1"/>
</dbReference>
<reference evidence="3" key="1">
    <citation type="submission" date="2021-01" db="EMBL/GenBank/DDBJ databases">
        <title>Whole genome shotgun sequence of Virgisporangium aurantiacum NBRC 16421.</title>
        <authorList>
            <person name="Komaki H."/>
            <person name="Tamura T."/>
        </authorList>
    </citation>
    <scope>NUCLEOTIDE SEQUENCE</scope>
    <source>
        <strain evidence="3">NBRC 16421</strain>
    </source>
</reference>
<evidence type="ECO:0000256" key="1">
    <source>
        <dbReference type="SAM" id="Phobius"/>
    </source>
</evidence>
<feature type="domain" description="Type VII secretion system protein EccE" evidence="2">
    <location>
        <begin position="220"/>
        <end position="318"/>
    </location>
</feature>
<sequence length="410" mass="44616">MSEATGQIRAVARVGSAPPLPPSPVVLFRRRRPGHIGLLSITQLLVAELLLVGVLAAAGAGWIVLIAAAVVFGLAMWGLFWRRRGRWWTERLMLARSLRRRKGATASRNPDPRLAALHVVVPGLGVSTYEASDGERVGVGRDEAGWFGAAAVVQPQFGRSGSFGRLPLDRLAQVLREMGQPGSVVQLVVQSVPAPTSDIDARNRCVLSYQELLGQHGTVPADRIVWVSVRLDERRFLDAWVNESDPIDQAPAVVAALVRRMGRVMRRDGVSYQALDTDGLLDALVRSLDLERDPTAEPPKETWENWRSAHLTHATFWVSNWPQPDQAAAMLEQLAAVPAASTTLSLTLDAHEEYTDFRCLVRVSTKEYGLDATTTAVREIVHRFGGSVLRLDGEQVPAAYATAPTGGGAQ</sequence>
<keyword evidence="1" id="KW-0812">Transmembrane</keyword>
<dbReference type="InterPro" id="IPR050051">
    <property type="entry name" value="EccE_dom"/>
</dbReference>
<feature type="transmembrane region" description="Helical" evidence="1">
    <location>
        <begin position="62"/>
        <end position="81"/>
    </location>
</feature>
<dbReference type="EMBL" id="BOPG01000081">
    <property type="protein sequence ID" value="GIJ62612.1"/>
    <property type="molecule type" value="Genomic_DNA"/>
</dbReference>
<accession>A0A8J3ZEJ9</accession>
<keyword evidence="1" id="KW-0472">Membrane</keyword>
<proteinExistence type="predicted"/>
<keyword evidence="1" id="KW-1133">Transmembrane helix</keyword>
<evidence type="ECO:0000313" key="3">
    <source>
        <dbReference type="EMBL" id="GIJ62612.1"/>
    </source>
</evidence>
<dbReference type="Proteomes" id="UP000612585">
    <property type="component" value="Unassembled WGS sequence"/>
</dbReference>
<feature type="transmembrane region" description="Helical" evidence="1">
    <location>
        <begin position="36"/>
        <end position="56"/>
    </location>
</feature>
<evidence type="ECO:0000313" key="4">
    <source>
        <dbReference type="Proteomes" id="UP000612585"/>
    </source>
</evidence>
<comment type="caution">
    <text evidence="3">The sequence shown here is derived from an EMBL/GenBank/DDBJ whole genome shotgun (WGS) entry which is preliminary data.</text>
</comment>
<dbReference type="Pfam" id="PF11203">
    <property type="entry name" value="EccE"/>
    <property type="match status" value="1"/>
</dbReference>
<dbReference type="AlphaFoldDB" id="A0A8J3ZEJ9"/>
<protein>
    <recommendedName>
        <fullName evidence="2">Type VII secretion system protein EccE domain-containing protein</fullName>
    </recommendedName>
</protein>
<name>A0A8J3ZEJ9_9ACTN</name>
<gene>
    <name evidence="3" type="ORF">Vau01_101280</name>
</gene>
<organism evidence="3 4">
    <name type="scientific">Virgisporangium aurantiacum</name>
    <dbReference type="NCBI Taxonomy" id="175570"/>
    <lineage>
        <taxon>Bacteria</taxon>
        <taxon>Bacillati</taxon>
        <taxon>Actinomycetota</taxon>
        <taxon>Actinomycetes</taxon>
        <taxon>Micromonosporales</taxon>
        <taxon>Micromonosporaceae</taxon>
        <taxon>Virgisporangium</taxon>
    </lineage>
</organism>